<evidence type="ECO:0000313" key="1">
    <source>
        <dbReference type="EMBL" id="KKN70545.1"/>
    </source>
</evidence>
<accession>A0A0F9SNE1</accession>
<dbReference type="AlphaFoldDB" id="A0A0F9SNE1"/>
<name>A0A0F9SNE1_9ZZZZ</name>
<reference evidence="1" key="1">
    <citation type="journal article" date="2015" name="Nature">
        <title>Complex archaea that bridge the gap between prokaryotes and eukaryotes.</title>
        <authorList>
            <person name="Spang A."/>
            <person name="Saw J.H."/>
            <person name="Jorgensen S.L."/>
            <person name="Zaremba-Niedzwiedzka K."/>
            <person name="Martijn J."/>
            <person name="Lind A.E."/>
            <person name="van Eijk R."/>
            <person name="Schleper C."/>
            <person name="Guy L."/>
            <person name="Ettema T.J."/>
        </authorList>
    </citation>
    <scope>NUCLEOTIDE SEQUENCE</scope>
</reference>
<proteinExistence type="predicted"/>
<comment type="caution">
    <text evidence="1">The sequence shown here is derived from an EMBL/GenBank/DDBJ whole genome shotgun (WGS) entry which is preliminary data.</text>
</comment>
<organism evidence="1">
    <name type="scientific">marine sediment metagenome</name>
    <dbReference type="NCBI Taxonomy" id="412755"/>
    <lineage>
        <taxon>unclassified sequences</taxon>
        <taxon>metagenomes</taxon>
        <taxon>ecological metagenomes</taxon>
    </lineage>
</organism>
<sequence>MTEIPLGVPADLFELVTEITKIRRKWDALDFRFVTQIRAEVDSVITSYLTNKSIKSENKHE</sequence>
<dbReference type="EMBL" id="LAZR01000401">
    <property type="protein sequence ID" value="KKN70545.1"/>
    <property type="molecule type" value="Genomic_DNA"/>
</dbReference>
<gene>
    <name evidence="1" type="ORF">LCGC14_0429760</name>
</gene>
<protein>
    <submittedName>
        <fullName evidence="1">Uncharacterized protein</fullName>
    </submittedName>
</protein>